<evidence type="ECO:0000256" key="1">
    <source>
        <dbReference type="ARBA" id="ARBA00004141"/>
    </source>
</evidence>
<accession>B9L3Z6</accession>
<dbReference type="Proteomes" id="UP000000447">
    <property type="component" value="Plasmid unnamed"/>
</dbReference>
<protein>
    <recommendedName>
        <fullName evidence="6">Yip1 domain-containing protein</fullName>
    </recommendedName>
</protein>
<gene>
    <name evidence="7" type="ordered locus">trd_A0510</name>
</gene>
<evidence type="ECO:0000256" key="4">
    <source>
        <dbReference type="ARBA" id="ARBA00023136"/>
    </source>
</evidence>
<feature type="transmembrane region" description="Helical" evidence="5">
    <location>
        <begin position="29"/>
        <end position="47"/>
    </location>
</feature>
<keyword evidence="3 5" id="KW-1133">Transmembrane helix</keyword>
<dbReference type="EMBL" id="CP001276">
    <property type="protein sequence ID" value="ACM07239.1"/>
    <property type="molecule type" value="Genomic_DNA"/>
</dbReference>
<dbReference type="InterPro" id="IPR006977">
    <property type="entry name" value="Yip1_dom"/>
</dbReference>
<evidence type="ECO:0000313" key="7">
    <source>
        <dbReference type="EMBL" id="ACM07239.1"/>
    </source>
</evidence>
<dbReference type="GO" id="GO:0016020">
    <property type="term" value="C:membrane"/>
    <property type="evidence" value="ECO:0007669"/>
    <property type="project" value="UniProtKB-SubCell"/>
</dbReference>
<dbReference type="KEGG" id="tro:trd_A0510"/>
<feature type="transmembrane region" description="Helical" evidence="5">
    <location>
        <begin position="121"/>
        <end position="138"/>
    </location>
</feature>
<name>B9L3Z6_THERP</name>
<dbReference type="AlphaFoldDB" id="B9L3Z6"/>
<dbReference type="HOGENOM" id="CLU_117089_0_0_0"/>
<evidence type="ECO:0000313" key="8">
    <source>
        <dbReference type="Proteomes" id="UP000000447"/>
    </source>
</evidence>
<feature type="transmembrane region" description="Helical" evidence="5">
    <location>
        <begin position="150"/>
        <end position="178"/>
    </location>
</feature>
<comment type="subcellular location">
    <subcellularLocation>
        <location evidence="1">Membrane</location>
        <topology evidence="1">Multi-pass membrane protein</topology>
    </subcellularLocation>
</comment>
<feature type="transmembrane region" description="Helical" evidence="5">
    <location>
        <begin position="53"/>
        <end position="75"/>
    </location>
</feature>
<evidence type="ECO:0000256" key="5">
    <source>
        <dbReference type="SAM" id="Phobius"/>
    </source>
</evidence>
<keyword evidence="7" id="KW-0614">Plasmid</keyword>
<sequence>MVQAGVIERALGAARLDAKAYESVERDEAATGTALAIVVLSAIASGIGNLRDAGILGLIGGVIFGVIGFILYAGIAYLIGGKLFATSETRVTLGQLLRTLGFAQAPGVLYVLGLLPGVGGLIRFVIGIWILVASIIAIRQACDFSTGRAILTAFVSWIAYFLFVVVPAAILGALFGALT</sequence>
<keyword evidence="4 5" id="KW-0472">Membrane</keyword>
<evidence type="ECO:0000256" key="2">
    <source>
        <dbReference type="ARBA" id="ARBA00022692"/>
    </source>
</evidence>
<evidence type="ECO:0000259" key="6">
    <source>
        <dbReference type="Pfam" id="PF04893"/>
    </source>
</evidence>
<feature type="domain" description="Yip1" evidence="6">
    <location>
        <begin position="20"/>
        <end position="165"/>
    </location>
</feature>
<dbReference type="eggNOG" id="ENOG5030SY3">
    <property type="taxonomic scope" value="Bacteria"/>
</dbReference>
<evidence type="ECO:0000256" key="3">
    <source>
        <dbReference type="ARBA" id="ARBA00022989"/>
    </source>
</evidence>
<organism evidence="7 8">
    <name type="scientific">Thermomicrobium roseum (strain ATCC 27502 / DSM 5159 / P-2)</name>
    <dbReference type="NCBI Taxonomy" id="309801"/>
    <lineage>
        <taxon>Bacteria</taxon>
        <taxon>Pseudomonadati</taxon>
        <taxon>Thermomicrobiota</taxon>
        <taxon>Thermomicrobia</taxon>
        <taxon>Thermomicrobiales</taxon>
        <taxon>Thermomicrobiaceae</taxon>
        <taxon>Thermomicrobium</taxon>
    </lineage>
</organism>
<reference evidence="7 8" key="1">
    <citation type="journal article" date="2009" name="PLoS ONE">
        <title>Complete genome sequence of the aerobic CO-oxidizing thermophile Thermomicrobium roseum.</title>
        <authorList>
            <person name="Wu D."/>
            <person name="Raymond J."/>
            <person name="Wu M."/>
            <person name="Chatterji S."/>
            <person name="Ren Q."/>
            <person name="Graham J.E."/>
            <person name="Bryant D.A."/>
            <person name="Robb F."/>
            <person name="Colman A."/>
            <person name="Tallon L.J."/>
            <person name="Badger J.H."/>
            <person name="Madupu R."/>
            <person name="Ward N.L."/>
            <person name="Eisen J.A."/>
        </authorList>
    </citation>
    <scope>NUCLEOTIDE SEQUENCE [LARGE SCALE GENOMIC DNA]</scope>
    <source>
        <strain evidence="8">ATCC 27502 / DSM 5159 / P-2</strain>
        <plasmid evidence="7">unnamed</plasmid>
    </source>
</reference>
<dbReference type="Pfam" id="PF04893">
    <property type="entry name" value="Yip1"/>
    <property type="match status" value="1"/>
</dbReference>
<proteinExistence type="predicted"/>
<keyword evidence="2 5" id="KW-0812">Transmembrane</keyword>
<keyword evidence="8" id="KW-1185">Reference proteome</keyword>
<dbReference type="RefSeq" id="WP_012643226.1">
    <property type="nucleotide sequence ID" value="NC_011961.1"/>
</dbReference>
<geneLocation type="plasmid" evidence="8">
    <name>Tros</name>
</geneLocation>